<dbReference type="AlphaFoldDB" id="R9AX66"/>
<dbReference type="PATRIC" id="fig|1120927.3.peg.1658"/>
<evidence type="ECO:0000313" key="1">
    <source>
        <dbReference type="EMBL" id="EOR06844.1"/>
    </source>
</evidence>
<name>R9AX66_9GAMM</name>
<sequence length="162" mass="18872">MDIKKEPFLSKDQYECLEFLKTLGLNKVEFDENKQIIGITRQSHCDLSTREIELIMRAWQAKSQAVPEGFVLVEKKNLRDTYYLVDSEHVVDHPTEYELELECGEIATLEKWQRTKEVKVFCANIYSDEDNFEVVEFESIEDAEKAIAENKVMLEALEQSNG</sequence>
<accession>R9AX66</accession>
<organism evidence="1 2">
    <name type="scientific">Acinetobacter tandoii DSM 14970 = CIP 107469</name>
    <dbReference type="NCBI Taxonomy" id="1120927"/>
    <lineage>
        <taxon>Bacteria</taxon>
        <taxon>Pseudomonadati</taxon>
        <taxon>Pseudomonadota</taxon>
        <taxon>Gammaproteobacteria</taxon>
        <taxon>Moraxellales</taxon>
        <taxon>Moraxellaceae</taxon>
        <taxon>Acinetobacter</taxon>
    </lineage>
</organism>
<dbReference type="OrthoDB" id="6713687at2"/>
<gene>
    <name evidence="1" type="ORF">I593_01711</name>
</gene>
<dbReference type="Proteomes" id="UP000016201">
    <property type="component" value="Unassembled WGS sequence"/>
</dbReference>
<protein>
    <submittedName>
        <fullName evidence="1">Uncharacterized protein</fullName>
    </submittedName>
</protein>
<dbReference type="EMBL" id="AQFM01000037">
    <property type="protein sequence ID" value="EOR06844.1"/>
    <property type="molecule type" value="Genomic_DNA"/>
</dbReference>
<proteinExistence type="predicted"/>
<keyword evidence="2" id="KW-1185">Reference proteome</keyword>
<reference evidence="1 2" key="1">
    <citation type="submission" date="2013-03" db="EMBL/GenBank/DDBJ databases">
        <title>The Genome Sequence of Acinetobacter tandoii CIP 107469.</title>
        <authorList>
            <consortium name="The Broad Institute Genome Sequencing Platform"/>
            <consortium name="The Broad Institute Genome Sequencing Center for Infectious Disease"/>
            <person name="Cerqueira G."/>
            <person name="Feldgarden M."/>
            <person name="Courvalin P."/>
            <person name="Perichon B."/>
            <person name="Grillot-Courvalin C."/>
            <person name="Clermont D."/>
            <person name="Rocha E."/>
            <person name="Yoon E.-J."/>
            <person name="Nemec A."/>
            <person name="Walker B."/>
            <person name="Young S.K."/>
            <person name="Zeng Q."/>
            <person name="Gargeya S."/>
            <person name="Fitzgerald M."/>
            <person name="Haas B."/>
            <person name="Abouelleil A."/>
            <person name="Alvarado L."/>
            <person name="Arachchi H.M."/>
            <person name="Berlin A.M."/>
            <person name="Chapman S.B."/>
            <person name="Dewar J."/>
            <person name="Goldberg J."/>
            <person name="Griggs A."/>
            <person name="Gujja S."/>
            <person name="Hansen M."/>
            <person name="Howarth C."/>
            <person name="Imamovic A."/>
            <person name="Larimer J."/>
            <person name="McCowan C."/>
            <person name="Murphy C."/>
            <person name="Neiman D."/>
            <person name="Pearson M."/>
            <person name="Priest M."/>
            <person name="Roberts A."/>
            <person name="Saif S."/>
            <person name="Shea T."/>
            <person name="Sisk P."/>
            <person name="Sykes S."/>
            <person name="Wortman J."/>
            <person name="Nusbaum C."/>
            <person name="Birren B."/>
        </authorList>
    </citation>
    <scope>NUCLEOTIDE SEQUENCE [LARGE SCALE GENOMIC DNA]</scope>
    <source>
        <strain evidence="1 2">CIP 107469</strain>
    </source>
</reference>
<evidence type="ECO:0000313" key="2">
    <source>
        <dbReference type="Proteomes" id="UP000016201"/>
    </source>
</evidence>
<comment type="caution">
    <text evidence="1">The sequence shown here is derived from an EMBL/GenBank/DDBJ whole genome shotgun (WGS) entry which is preliminary data.</text>
</comment>
<dbReference type="RefSeq" id="WP_016166787.1">
    <property type="nucleotide sequence ID" value="NZ_JHZG01000001.1"/>
</dbReference>